<evidence type="ECO:0000313" key="2">
    <source>
        <dbReference type="EMBL" id="GFY78377.1"/>
    </source>
</evidence>
<keyword evidence="1" id="KW-1133">Transmembrane helix</keyword>
<keyword evidence="3" id="KW-1185">Reference proteome</keyword>
<evidence type="ECO:0000313" key="3">
    <source>
        <dbReference type="Proteomes" id="UP000886998"/>
    </source>
</evidence>
<dbReference type="AlphaFoldDB" id="A0A8X6YXD6"/>
<reference evidence="2" key="1">
    <citation type="submission" date="2020-08" db="EMBL/GenBank/DDBJ databases">
        <title>Multicomponent nature underlies the extraordinary mechanical properties of spider dragline silk.</title>
        <authorList>
            <person name="Kono N."/>
            <person name="Nakamura H."/>
            <person name="Mori M."/>
            <person name="Yoshida Y."/>
            <person name="Ohtoshi R."/>
            <person name="Malay A.D."/>
            <person name="Moran D.A.P."/>
            <person name="Tomita M."/>
            <person name="Numata K."/>
            <person name="Arakawa K."/>
        </authorList>
    </citation>
    <scope>NUCLEOTIDE SEQUENCE</scope>
</reference>
<name>A0A8X6YXD6_9ARAC</name>
<feature type="transmembrane region" description="Helical" evidence="1">
    <location>
        <begin position="57"/>
        <end position="78"/>
    </location>
</feature>
<comment type="caution">
    <text evidence="2">The sequence shown here is derived from an EMBL/GenBank/DDBJ whole genome shotgun (WGS) entry which is preliminary data.</text>
</comment>
<keyword evidence="1" id="KW-0472">Membrane</keyword>
<dbReference type="EMBL" id="BMAV01022970">
    <property type="protein sequence ID" value="GFY78377.1"/>
    <property type="molecule type" value="Genomic_DNA"/>
</dbReference>
<gene>
    <name evidence="2" type="ORF">TNIN_444841</name>
</gene>
<organism evidence="2 3">
    <name type="scientific">Trichonephila inaurata madagascariensis</name>
    <dbReference type="NCBI Taxonomy" id="2747483"/>
    <lineage>
        <taxon>Eukaryota</taxon>
        <taxon>Metazoa</taxon>
        <taxon>Ecdysozoa</taxon>
        <taxon>Arthropoda</taxon>
        <taxon>Chelicerata</taxon>
        <taxon>Arachnida</taxon>
        <taxon>Araneae</taxon>
        <taxon>Araneomorphae</taxon>
        <taxon>Entelegynae</taxon>
        <taxon>Araneoidea</taxon>
        <taxon>Nephilidae</taxon>
        <taxon>Trichonephila</taxon>
        <taxon>Trichonephila inaurata</taxon>
    </lineage>
</organism>
<sequence>MCFRWKWREQVIKQRDFAGHEKDSDDASALYRFFLLPPPLPQYIDLFGKGREKRISFSFFSFIIGGVVDDVLLVWWVLRRGGGNSDPRSNLLLELLI</sequence>
<dbReference type="Proteomes" id="UP000886998">
    <property type="component" value="Unassembled WGS sequence"/>
</dbReference>
<protein>
    <submittedName>
        <fullName evidence="2">Uncharacterized protein</fullName>
    </submittedName>
</protein>
<proteinExistence type="predicted"/>
<accession>A0A8X6YXD6</accession>
<keyword evidence="1" id="KW-0812">Transmembrane</keyword>
<evidence type="ECO:0000256" key="1">
    <source>
        <dbReference type="SAM" id="Phobius"/>
    </source>
</evidence>